<evidence type="ECO:0000313" key="2">
    <source>
        <dbReference type="WBParaSite" id="jg20349"/>
    </source>
</evidence>
<keyword evidence="1" id="KW-1185">Reference proteome</keyword>
<dbReference type="SUPFAM" id="SSF100934">
    <property type="entry name" value="Heat shock protein 70kD (HSP70), C-terminal subdomain"/>
    <property type="match status" value="1"/>
</dbReference>
<name>A0A915DKL1_9BILA</name>
<dbReference type="InterPro" id="IPR029048">
    <property type="entry name" value="HSP70_C_sf"/>
</dbReference>
<dbReference type="AlphaFoldDB" id="A0A915DKL1"/>
<dbReference type="Gene3D" id="1.20.1270.10">
    <property type="match status" value="1"/>
</dbReference>
<dbReference type="Proteomes" id="UP000887574">
    <property type="component" value="Unplaced"/>
</dbReference>
<reference evidence="2" key="1">
    <citation type="submission" date="2022-11" db="UniProtKB">
        <authorList>
            <consortium name="WormBaseParasite"/>
        </authorList>
    </citation>
    <scope>IDENTIFICATION</scope>
</reference>
<protein>
    <submittedName>
        <fullName evidence="2">Heat shock protein 70</fullName>
    </submittedName>
</protein>
<organism evidence="1 2">
    <name type="scientific">Ditylenchus dipsaci</name>
    <dbReference type="NCBI Taxonomy" id="166011"/>
    <lineage>
        <taxon>Eukaryota</taxon>
        <taxon>Metazoa</taxon>
        <taxon>Ecdysozoa</taxon>
        <taxon>Nematoda</taxon>
        <taxon>Chromadorea</taxon>
        <taxon>Rhabditida</taxon>
        <taxon>Tylenchina</taxon>
        <taxon>Tylenchomorpha</taxon>
        <taxon>Sphaerularioidea</taxon>
        <taxon>Anguinidae</taxon>
        <taxon>Anguininae</taxon>
        <taxon>Ditylenchus</taxon>
    </lineage>
</organism>
<evidence type="ECO:0000313" key="1">
    <source>
        <dbReference type="Proteomes" id="UP000887574"/>
    </source>
</evidence>
<sequence length="93" mass="10664">MRMRLSEDDKMKTAVSEEEKSKVLGKVNETISWLDSNQMAEKEEFEHHQTGLGSLCNPIMTKLYASAGVLRLLVVLERIGYWTNCRRSGLVYI</sequence>
<dbReference type="WBParaSite" id="jg20349">
    <property type="protein sequence ID" value="jg20349"/>
    <property type="gene ID" value="jg20349"/>
</dbReference>
<accession>A0A915DKL1</accession>
<proteinExistence type="predicted"/>